<dbReference type="Proteomes" id="UP000544872">
    <property type="component" value="Unassembled WGS sequence"/>
</dbReference>
<evidence type="ECO:0000313" key="3">
    <source>
        <dbReference type="EMBL" id="MBB6210104.1"/>
    </source>
</evidence>
<sequence>MTDDDTAPPPPTKLTATKTDWASSRRGIAAAAPERQRLPPGQHLTSSGLPILDLGTQPNLVPADWALSCGGLVDAPLRWSWADLLKQPQITLTADIHCVTSWSSYDNTFTGVPFRHFLRQIHPRAGATHAMLRSFDGYSTNLPLSDLDRDDVLICHQWNGKPLPRENGGPVRLLVPHLYFWKSAKWLRHITVMDRDQPGYWEARGYHMRGDPWRQERYGD</sequence>
<protein>
    <submittedName>
        <fullName evidence="3">DMSO/TMAO reductase YedYZ molybdopterin-dependent catalytic subunit</fullName>
    </submittedName>
</protein>
<dbReference type="RefSeq" id="WP_184262925.1">
    <property type="nucleotide sequence ID" value="NZ_JACIIX010000004.1"/>
</dbReference>
<reference evidence="3 4" key="1">
    <citation type="submission" date="2020-08" db="EMBL/GenBank/DDBJ databases">
        <title>Genomic Encyclopedia of Type Strains, Phase IV (KMG-IV): sequencing the most valuable type-strain genomes for metagenomic binning, comparative biology and taxonomic classification.</title>
        <authorList>
            <person name="Goeker M."/>
        </authorList>
    </citation>
    <scope>NUCLEOTIDE SEQUENCE [LARGE SCALE GENOMIC DNA]</scope>
    <source>
        <strain evidence="3 4">DSM 11590</strain>
    </source>
</reference>
<proteinExistence type="predicted"/>
<dbReference type="InterPro" id="IPR036374">
    <property type="entry name" value="OxRdtase_Mopterin-bd_sf"/>
</dbReference>
<gene>
    <name evidence="3" type="ORF">FHS48_001514</name>
</gene>
<name>A0A7W9ZH00_NOVIT</name>
<dbReference type="AlphaFoldDB" id="A0A7W9ZH00"/>
<evidence type="ECO:0000313" key="4">
    <source>
        <dbReference type="Proteomes" id="UP000544872"/>
    </source>
</evidence>
<dbReference type="PANTHER" id="PTHR43032">
    <property type="entry name" value="PROTEIN-METHIONINE-SULFOXIDE REDUCTASE"/>
    <property type="match status" value="1"/>
</dbReference>
<feature type="region of interest" description="Disordered" evidence="1">
    <location>
        <begin position="1"/>
        <end position="23"/>
    </location>
</feature>
<evidence type="ECO:0000256" key="1">
    <source>
        <dbReference type="SAM" id="MobiDB-lite"/>
    </source>
</evidence>
<dbReference type="InterPro" id="IPR000572">
    <property type="entry name" value="OxRdtase_Mopterin-bd_dom"/>
</dbReference>
<dbReference type="PANTHER" id="PTHR43032:SF4">
    <property type="entry name" value="OXIDOREDUCTASE MOLYBDOPTERIN-BINDING DOMAIN-CONTAINING PROTEIN"/>
    <property type="match status" value="1"/>
</dbReference>
<dbReference type="SUPFAM" id="SSF56524">
    <property type="entry name" value="Oxidoreductase molybdopterin-binding domain"/>
    <property type="match status" value="1"/>
</dbReference>
<dbReference type="EMBL" id="JACIIX010000004">
    <property type="protein sequence ID" value="MBB6210104.1"/>
    <property type="molecule type" value="Genomic_DNA"/>
</dbReference>
<accession>A0A7W9ZH00</accession>
<comment type="caution">
    <text evidence="3">The sequence shown here is derived from an EMBL/GenBank/DDBJ whole genome shotgun (WGS) entry which is preliminary data.</text>
</comment>
<keyword evidence="4" id="KW-1185">Reference proteome</keyword>
<feature type="domain" description="Oxidoreductase molybdopterin-binding" evidence="2">
    <location>
        <begin position="58"/>
        <end position="201"/>
    </location>
</feature>
<dbReference type="Gene3D" id="3.90.420.10">
    <property type="entry name" value="Oxidoreductase, molybdopterin-binding domain"/>
    <property type="match status" value="1"/>
</dbReference>
<organism evidence="3 4">
    <name type="scientific">Novispirillum itersonii</name>
    <name type="common">Aquaspirillum itersonii</name>
    <dbReference type="NCBI Taxonomy" id="189"/>
    <lineage>
        <taxon>Bacteria</taxon>
        <taxon>Pseudomonadati</taxon>
        <taxon>Pseudomonadota</taxon>
        <taxon>Alphaproteobacteria</taxon>
        <taxon>Rhodospirillales</taxon>
        <taxon>Novispirillaceae</taxon>
        <taxon>Novispirillum</taxon>
    </lineage>
</organism>
<dbReference type="Pfam" id="PF00174">
    <property type="entry name" value="Oxidored_molyb"/>
    <property type="match status" value="1"/>
</dbReference>
<dbReference type="CDD" id="cd02109">
    <property type="entry name" value="arch_bact_SO_family_Moco"/>
    <property type="match status" value="1"/>
</dbReference>
<evidence type="ECO:0000259" key="2">
    <source>
        <dbReference type="Pfam" id="PF00174"/>
    </source>
</evidence>